<dbReference type="KEGG" id="mtar:DF168_01554"/>
<dbReference type="Pfam" id="PF07883">
    <property type="entry name" value="Cupin_2"/>
    <property type="match status" value="1"/>
</dbReference>
<reference evidence="2 3" key="1">
    <citation type="submission" date="2018-06" db="EMBL/GenBank/DDBJ databases">
        <title>Draft Genome Sequence of a Novel Marine Bacterium Related to the Verrucomicrobia.</title>
        <authorList>
            <person name="Vosseberg J."/>
            <person name="Martijn J."/>
            <person name="Ettema T.J.G."/>
        </authorList>
    </citation>
    <scope>NUCLEOTIDE SEQUENCE [LARGE SCALE GENOMIC DNA]</scope>
    <source>
        <strain evidence="2">TARA_B100001123</strain>
    </source>
</reference>
<dbReference type="EMBL" id="CP029803">
    <property type="protein sequence ID" value="AWT60346.1"/>
    <property type="molecule type" value="Genomic_DNA"/>
</dbReference>
<evidence type="ECO:0000313" key="3">
    <source>
        <dbReference type="Proteomes" id="UP000247465"/>
    </source>
</evidence>
<dbReference type="InterPro" id="IPR011051">
    <property type="entry name" value="RmlC_Cupin_sf"/>
</dbReference>
<organism evidence="2 3">
    <name type="scientific">Candidatus Moanibacter tarae</name>
    <dbReference type="NCBI Taxonomy" id="2200854"/>
    <lineage>
        <taxon>Bacteria</taxon>
        <taxon>Pseudomonadati</taxon>
        <taxon>Verrucomicrobiota</taxon>
        <taxon>Opitutia</taxon>
        <taxon>Puniceicoccales</taxon>
        <taxon>Puniceicoccales incertae sedis</taxon>
        <taxon>Candidatus Moanibacter</taxon>
    </lineage>
</organism>
<protein>
    <recommendedName>
        <fullName evidence="1">Cupin type-2 domain-containing protein</fullName>
    </recommendedName>
</protein>
<sequence>MPSLSPIPSNREVGIEIDNYIGHPSQSPEITSHEYIITQRILSGGDPNTPSKPGAVLMCYTEVATANLEENTQTPLIKLGKQQLFYVEQGRGKIDDGNHFWDLKPGTGVLIAPETAHRFTSTTEEPLQMILTSWYQKDGVQPIYPIRVRNIDQIPSEKAAHWDAYIGKELFGPGDGLHPNEQFSIVHVPPMMMGDPHAHDVGFEEVWLKLGPDDAYMLLGSSLREMPMHTAYLCPPNGKSVHSNLNLLSDKTQQWFYFARFPYPLTNNPDRPIQESKPLNHHS</sequence>
<dbReference type="SUPFAM" id="SSF51182">
    <property type="entry name" value="RmlC-like cupins"/>
    <property type="match status" value="1"/>
</dbReference>
<dbReference type="Proteomes" id="UP000247465">
    <property type="component" value="Chromosome"/>
</dbReference>
<proteinExistence type="predicted"/>
<accession>A0A2Z4AGT8</accession>
<evidence type="ECO:0000259" key="1">
    <source>
        <dbReference type="Pfam" id="PF07883"/>
    </source>
</evidence>
<feature type="domain" description="Cupin type-2" evidence="1">
    <location>
        <begin position="82"/>
        <end position="131"/>
    </location>
</feature>
<name>A0A2Z4AGT8_9BACT</name>
<dbReference type="InterPro" id="IPR013096">
    <property type="entry name" value="Cupin_2"/>
</dbReference>
<dbReference type="Gene3D" id="2.60.120.10">
    <property type="entry name" value="Jelly Rolls"/>
    <property type="match status" value="1"/>
</dbReference>
<dbReference type="InterPro" id="IPR014710">
    <property type="entry name" value="RmlC-like_jellyroll"/>
</dbReference>
<dbReference type="AlphaFoldDB" id="A0A2Z4AGT8"/>
<gene>
    <name evidence="2" type="ORF">DF168_01554</name>
</gene>
<evidence type="ECO:0000313" key="2">
    <source>
        <dbReference type="EMBL" id="AWT60346.1"/>
    </source>
</evidence>